<dbReference type="Proteomes" id="UP000029867">
    <property type="component" value="Unassembled WGS sequence"/>
</dbReference>
<comment type="subcellular location">
    <subcellularLocation>
        <location evidence="1">Nucleus</location>
    </subcellularLocation>
</comment>
<dbReference type="GO" id="GO:0046540">
    <property type="term" value="C:U4/U6 x U5 tri-snRNP complex"/>
    <property type="evidence" value="ECO:0007669"/>
    <property type="project" value="InterPro"/>
</dbReference>
<evidence type="ECO:0000256" key="4">
    <source>
        <dbReference type="ARBA" id="ARBA00023187"/>
    </source>
</evidence>
<evidence type="ECO:0000313" key="7">
    <source>
        <dbReference type="EMBL" id="AWU77878.1"/>
    </source>
</evidence>
<dbReference type="RefSeq" id="XP_029323354.1">
    <property type="nucleotide sequence ID" value="XM_029467494.1"/>
</dbReference>
<feature type="coiled-coil region" evidence="6">
    <location>
        <begin position="183"/>
        <end position="253"/>
    </location>
</feature>
<evidence type="ECO:0000313" key="9">
    <source>
        <dbReference type="EMBL" id="OUT22837.1"/>
    </source>
</evidence>
<sequence length="458" mass="52623">MSLILSVDDTNKLREKVGLKPIPVPEKKNLQPSISKDETKIVELTISETNELRKKLGLKLIPDEDSLLDEESRNYQKLKDEEYNKQRIEQVRSEISKTKSELKSSDMLRKGGLLDRVSSNSSVMDFDSWLDKVGAEVKVKAKSIKKLSFKKEKTSETSMENAPIEANSSDLTGGKVLTAKDVNVLSENENEEFENKQETVENEILKSLDEKKSKGKLVPFNDANHEVEKESKKRKLESLHEALQDEIDSTVLEEEKINNILRRDVSKFKKPKKSKGNNEKRKRVFSTALEDREFKPVILSVDDEEKGDNDLENLLNMTRVKSLKSRRFEYDNAPEDSNKNTFIDENIEFLNRVHLEKKEPQVETEPIRPNVQDTAETETNSFTRTRYVDILNSDEKTKNPSYGVSDLLDVIKLKTSTSKISKDPDDINIVYTDDDGRSLDQKEAFKYLSRKFHGSKKK</sequence>
<evidence type="ECO:0000256" key="3">
    <source>
        <dbReference type="ARBA" id="ARBA00022664"/>
    </source>
</evidence>
<protein>
    <submittedName>
        <fullName evidence="8">Uncharacterized protein</fullName>
    </submittedName>
</protein>
<dbReference type="GO" id="GO:0000481">
    <property type="term" value="P:maturation of 5S rRNA"/>
    <property type="evidence" value="ECO:0007669"/>
    <property type="project" value="TreeGrafter"/>
</dbReference>
<dbReference type="Pfam" id="PF03343">
    <property type="entry name" value="SART-1"/>
    <property type="match status" value="1"/>
</dbReference>
<dbReference type="GO" id="GO:0045292">
    <property type="term" value="P:mRNA cis splicing, via spliceosome"/>
    <property type="evidence" value="ECO:0007669"/>
    <property type="project" value="TreeGrafter"/>
</dbReference>
<evidence type="ECO:0000256" key="1">
    <source>
        <dbReference type="ARBA" id="ARBA00004123"/>
    </source>
</evidence>
<evidence type="ECO:0000256" key="2">
    <source>
        <dbReference type="ARBA" id="ARBA00006076"/>
    </source>
</evidence>
<dbReference type="HOGENOM" id="CLU_018358_0_0_1"/>
<dbReference type="Proteomes" id="UP000195871">
    <property type="component" value="Unassembled WGS sequence"/>
</dbReference>
<keyword evidence="5" id="KW-0539">Nucleus</keyword>
<dbReference type="Proteomes" id="UP000249293">
    <property type="component" value="Chromosome 4"/>
</dbReference>
<reference evidence="7 12" key="4">
    <citation type="submission" date="2018-06" db="EMBL/GenBank/DDBJ databases">
        <title>Population genomics shows no distinction between pathogenic Candida krusei and environmental Pichia kudriavzevii: One species, four names.</title>
        <authorList>
            <person name="Douglass A.P."/>
            <person name="Offei B."/>
            <person name="Braun-Galleani S."/>
            <person name="Coughlan A.Y."/>
            <person name="Martos A."/>
            <person name="Ortiz-Merino R.A."/>
            <person name="Byrne K.P."/>
            <person name="Wolfe K.H."/>
        </authorList>
    </citation>
    <scope>NUCLEOTIDE SEQUENCE [LARGE SCALE GENOMIC DNA]</scope>
    <source>
        <strain evidence="7 12">CBS573</strain>
    </source>
</reference>
<dbReference type="KEGG" id="pkz:C5L36_0D06040"/>
<dbReference type="STRING" id="4909.A0A099NZ54"/>
<dbReference type="EMBL" id="JQFK01000028">
    <property type="protein sequence ID" value="KGK37885.1"/>
    <property type="molecule type" value="Genomic_DNA"/>
</dbReference>
<organism evidence="8 10">
    <name type="scientific">Pichia kudriavzevii</name>
    <name type="common">Yeast</name>
    <name type="synonym">Issatchenkia orientalis</name>
    <dbReference type="NCBI Taxonomy" id="4909"/>
    <lineage>
        <taxon>Eukaryota</taxon>
        <taxon>Fungi</taxon>
        <taxon>Dikarya</taxon>
        <taxon>Ascomycota</taxon>
        <taxon>Saccharomycotina</taxon>
        <taxon>Pichiomycetes</taxon>
        <taxon>Pichiales</taxon>
        <taxon>Pichiaceae</taxon>
        <taxon>Pichia</taxon>
    </lineage>
</organism>
<comment type="similarity">
    <text evidence="2">Belongs to the SNU66/SART1 family.</text>
</comment>
<name>A0A099NZ54_PICKU</name>
<dbReference type="InterPro" id="IPR045347">
    <property type="entry name" value="HIND"/>
</dbReference>
<gene>
    <name evidence="7" type="ORF">C5L36_0D06040</name>
    <name evidence="9" type="ORF">CAS74_002583</name>
    <name evidence="8" type="ORF">JL09_g2990</name>
</gene>
<dbReference type="AlphaFoldDB" id="A0A099NZ54"/>
<reference evidence="9 11" key="3">
    <citation type="submission" date="2017-05" db="EMBL/GenBank/DDBJ databases">
        <title>The Genome Sequence of Candida krusei Ckrusei653.</title>
        <authorList>
            <person name="Cuomo C."/>
            <person name="Forche A."/>
            <person name="Young S."/>
            <person name="Abouelleil A."/>
            <person name="Cao P."/>
            <person name="Chapman S."/>
            <person name="Cusick C."/>
            <person name="Shea T."/>
            <person name="Nusbaum C."/>
            <person name="Birren B."/>
        </authorList>
    </citation>
    <scope>NUCLEOTIDE SEQUENCE [LARGE SCALE GENOMIC DNA]</scope>
    <source>
        <strain evidence="9 11">Ckrusei653</strain>
    </source>
</reference>
<keyword evidence="3" id="KW-0507">mRNA processing</keyword>
<dbReference type="OrthoDB" id="5583at2759"/>
<accession>A0A099NZ54</accession>
<evidence type="ECO:0000313" key="8">
    <source>
        <dbReference type="EMBL" id="KGK37885.1"/>
    </source>
</evidence>
<proteinExistence type="inferred from homology"/>
<evidence type="ECO:0000313" key="11">
    <source>
        <dbReference type="Proteomes" id="UP000195871"/>
    </source>
</evidence>
<dbReference type="VEuPathDB" id="FungiDB:C5L36_0D06040"/>
<evidence type="ECO:0000313" key="10">
    <source>
        <dbReference type="Proteomes" id="UP000029867"/>
    </source>
</evidence>
<dbReference type="InterPro" id="IPR005011">
    <property type="entry name" value="SNU66/SART1"/>
</dbReference>
<keyword evidence="6" id="KW-0175">Coiled coil</keyword>
<dbReference type="Pfam" id="PF19252">
    <property type="entry name" value="HIND"/>
    <property type="match status" value="2"/>
</dbReference>
<keyword evidence="12" id="KW-1185">Reference proteome</keyword>
<dbReference type="EMBL" id="CP028776">
    <property type="protein sequence ID" value="AWU77878.1"/>
    <property type="molecule type" value="Genomic_DNA"/>
</dbReference>
<dbReference type="EMBL" id="NHMM01000003">
    <property type="protein sequence ID" value="OUT22837.1"/>
    <property type="molecule type" value="Genomic_DNA"/>
</dbReference>
<keyword evidence="4" id="KW-0508">mRNA splicing</keyword>
<dbReference type="eggNOG" id="KOG2217">
    <property type="taxonomic scope" value="Eukaryota"/>
</dbReference>
<evidence type="ECO:0000256" key="6">
    <source>
        <dbReference type="SAM" id="Coils"/>
    </source>
</evidence>
<dbReference type="PANTHER" id="PTHR14152:SF5">
    <property type="entry name" value="U4_U6.U5 TRI-SNRNP-ASSOCIATED PROTEIN 1"/>
    <property type="match status" value="1"/>
</dbReference>
<dbReference type="GeneID" id="40385706"/>
<reference evidence="10" key="1">
    <citation type="journal article" date="2014" name="Microb. Cell Fact.">
        <title>Exploiting Issatchenkia orientalis SD108 for succinic acid production.</title>
        <authorList>
            <person name="Xiao H."/>
            <person name="Shao Z."/>
            <person name="Jiang Y."/>
            <person name="Dole S."/>
            <person name="Zhao H."/>
        </authorList>
    </citation>
    <scope>NUCLEOTIDE SEQUENCE [LARGE SCALE GENOMIC DNA]</scope>
    <source>
        <strain evidence="10">SD108</strain>
    </source>
</reference>
<dbReference type="PANTHER" id="PTHR14152">
    <property type="entry name" value="SQUAMOUS CELL CARCINOMA ANTIGEN RECOGNISED BY CYTOTOXIC T LYMPHOCYTES"/>
    <property type="match status" value="1"/>
</dbReference>
<reference evidence="8" key="2">
    <citation type="submission" date="2014-08" db="EMBL/GenBank/DDBJ databases">
        <title>Exploiting Issatchenkia orientalis SD108 for Succinic Acid Production.</title>
        <authorList>
            <person name="Xiao H."/>
            <person name="Shao Z."/>
            <person name="Jiang Y."/>
            <person name="Dole S."/>
            <person name="Zhao H."/>
        </authorList>
    </citation>
    <scope>NUCLEOTIDE SEQUENCE [LARGE SCALE GENOMIC DNA]</scope>
    <source>
        <strain evidence="8">SD108</strain>
    </source>
</reference>
<evidence type="ECO:0000313" key="12">
    <source>
        <dbReference type="Proteomes" id="UP000249293"/>
    </source>
</evidence>
<evidence type="ECO:0000256" key="5">
    <source>
        <dbReference type="ARBA" id="ARBA00023242"/>
    </source>
</evidence>